<proteinExistence type="predicted"/>
<dbReference type="EMBL" id="CP127173">
    <property type="protein sequence ID" value="WIV54902.1"/>
    <property type="molecule type" value="Genomic_DNA"/>
</dbReference>
<sequence>MTATAPIRERSETESIPPNPGTDPESPPRSRLLGLCGYLFLFVWPPAVLLQVWFEHLPGWLYGVLLTCAVLFYGRVLLNMFTAKLASAEAKKRGSLDGSGDVGAVEELANDLRDDLDVISVEHLQQFAWSLLTPAAVRRRVTDEYTPDHRTLRKSVTIEFSFDRRFHQWPAEPDHRAAPVRWWRSRCRRKVSCTTTSASPMPRAPRFPGFSKASTGCWWRKPCARCSARLSATRR</sequence>
<gene>
    <name evidence="3" type="ORF">QP939_39680</name>
</gene>
<feature type="region of interest" description="Disordered" evidence="1">
    <location>
        <begin position="1"/>
        <end position="28"/>
    </location>
</feature>
<keyword evidence="4" id="KW-1185">Reference proteome</keyword>
<protein>
    <submittedName>
        <fullName evidence="3">Uncharacterized protein</fullName>
    </submittedName>
</protein>
<reference evidence="3 4" key="1">
    <citation type="submission" date="2023-06" db="EMBL/GenBank/DDBJ databases">
        <authorList>
            <person name="Oyuntsetseg B."/>
            <person name="Kim S.B."/>
        </authorList>
    </citation>
    <scope>NUCLEOTIDE SEQUENCE [LARGE SCALE GENOMIC DNA]</scope>
    <source>
        <strain evidence="3 4">2-2</strain>
    </source>
</reference>
<organism evidence="3 4">
    <name type="scientific">Amycolatopsis nalaikhensis</name>
    <dbReference type="NCBI Taxonomy" id="715472"/>
    <lineage>
        <taxon>Bacteria</taxon>
        <taxon>Bacillati</taxon>
        <taxon>Actinomycetota</taxon>
        <taxon>Actinomycetes</taxon>
        <taxon>Pseudonocardiales</taxon>
        <taxon>Pseudonocardiaceae</taxon>
        <taxon>Amycolatopsis</taxon>
    </lineage>
</organism>
<feature type="transmembrane region" description="Helical" evidence="2">
    <location>
        <begin position="32"/>
        <end position="54"/>
    </location>
</feature>
<evidence type="ECO:0000256" key="2">
    <source>
        <dbReference type="SAM" id="Phobius"/>
    </source>
</evidence>
<keyword evidence="2" id="KW-0472">Membrane</keyword>
<dbReference type="Proteomes" id="UP001227101">
    <property type="component" value="Chromosome"/>
</dbReference>
<feature type="compositionally biased region" description="Pro residues" evidence="1">
    <location>
        <begin position="17"/>
        <end position="27"/>
    </location>
</feature>
<keyword evidence="2" id="KW-1133">Transmembrane helix</keyword>
<keyword evidence="2" id="KW-0812">Transmembrane</keyword>
<evidence type="ECO:0000313" key="4">
    <source>
        <dbReference type="Proteomes" id="UP001227101"/>
    </source>
</evidence>
<feature type="transmembrane region" description="Helical" evidence="2">
    <location>
        <begin position="60"/>
        <end position="78"/>
    </location>
</feature>
<name>A0ABY8XH37_9PSEU</name>
<accession>A0ABY8XH37</accession>
<evidence type="ECO:0000256" key="1">
    <source>
        <dbReference type="SAM" id="MobiDB-lite"/>
    </source>
</evidence>
<evidence type="ECO:0000313" key="3">
    <source>
        <dbReference type="EMBL" id="WIV54902.1"/>
    </source>
</evidence>
<dbReference type="RefSeq" id="WP_285451669.1">
    <property type="nucleotide sequence ID" value="NZ_CP127173.1"/>
</dbReference>